<evidence type="ECO:0000313" key="8">
    <source>
        <dbReference type="RefSeq" id="XP_031561845.1"/>
    </source>
</evidence>
<dbReference type="InParanoid" id="A0A6P8IAV4"/>
<accession>A0A6P8IAV4</accession>
<reference evidence="8" key="1">
    <citation type="submission" date="2025-08" db="UniProtKB">
        <authorList>
            <consortium name="RefSeq"/>
        </authorList>
    </citation>
    <scope>IDENTIFICATION</scope>
    <source>
        <tissue evidence="8">Tentacle</tissue>
    </source>
</reference>
<evidence type="ECO:0000313" key="7">
    <source>
        <dbReference type="Proteomes" id="UP000515163"/>
    </source>
</evidence>
<dbReference type="RefSeq" id="XP_031561845.1">
    <property type="nucleotide sequence ID" value="XM_031705985.1"/>
</dbReference>
<dbReference type="PROSITE" id="PS50089">
    <property type="entry name" value="ZF_RING_2"/>
    <property type="match status" value="1"/>
</dbReference>
<dbReference type="AlphaFoldDB" id="A0A6P8IAV4"/>
<evidence type="ECO:0000256" key="3">
    <source>
        <dbReference type="ARBA" id="ARBA00022833"/>
    </source>
</evidence>
<organism evidence="7 8">
    <name type="scientific">Actinia tenebrosa</name>
    <name type="common">Australian red waratah sea anemone</name>
    <dbReference type="NCBI Taxonomy" id="6105"/>
    <lineage>
        <taxon>Eukaryota</taxon>
        <taxon>Metazoa</taxon>
        <taxon>Cnidaria</taxon>
        <taxon>Anthozoa</taxon>
        <taxon>Hexacorallia</taxon>
        <taxon>Actiniaria</taxon>
        <taxon>Actiniidae</taxon>
        <taxon>Actinia</taxon>
    </lineage>
</organism>
<gene>
    <name evidence="8" type="primary">LOC116297703</name>
</gene>
<dbReference type="GO" id="GO:0008270">
    <property type="term" value="F:zinc ion binding"/>
    <property type="evidence" value="ECO:0007669"/>
    <property type="project" value="UniProtKB-KW"/>
</dbReference>
<dbReference type="GO" id="GO:0005634">
    <property type="term" value="C:nucleus"/>
    <property type="evidence" value="ECO:0007669"/>
    <property type="project" value="TreeGrafter"/>
</dbReference>
<dbReference type="GeneID" id="116297703"/>
<feature type="coiled-coil region" evidence="5">
    <location>
        <begin position="76"/>
        <end position="103"/>
    </location>
</feature>
<evidence type="ECO:0000256" key="4">
    <source>
        <dbReference type="PROSITE-ProRule" id="PRU00175"/>
    </source>
</evidence>
<evidence type="ECO:0000256" key="5">
    <source>
        <dbReference type="SAM" id="Coils"/>
    </source>
</evidence>
<evidence type="ECO:0000256" key="2">
    <source>
        <dbReference type="ARBA" id="ARBA00022771"/>
    </source>
</evidence>
<name>A0A6P8IAV4_ACTTE</name>
<dbReference type="Proteomes" id="UP000515163">
    <property type="component" value="Unplaced"/>
</dbReference>
<dbReference type="SMART" id="SM00184">
    <property type="entry name" value="RING"/>
    <property type="match status" value="1"/>
</dbReference>
<dbReference type="SUPFAM" id="SSF57850">
    <property type="entry name" value="RING/U-box"/>
    <property type="match status" value="1"/>
</dbReference>
<dbReference type="OrthoDB" id="5985211at2759"/>
<protein>
    <submittedName>
        <fullName evidence="8">Uncharacterized protein LOC116297703</fullName>
    </submittedName>
</protein>
<dbReference type="Pfam" id="PF13639">
    <property type="entry name" value="zf-RING_2"/>
    <property type="match status" value="1"/>
</dbReference>
<dbReference type="GO" id="GO:0006511">
    <property type="term" value="P:ubiquitin-dependent protein catabolic process"/>
    <property type="evidence" value="ECO:0007669"/>
    <property type="project" value="TreeGrafter"/>
</dbReference>
<keyword evidence="3" id="KW-0862">Zinc</keyword>
<dbReference type="InterPro" id="IPR051834">
    <property type="entry name" value="RING_finger_E3_ligase"/>
</dbReference>
<evidence type="ECO:0000259" key="6">
    <source>
        <dbReference type="PROSITE" id="PS50089"/>
    </source>
</evidence>
<keyword evidence="7" id="KW-1185">Reference proteome</keyword>
<keyword evidence="5" id="KW-0175">Coiled coil</keyword>
<dbReference type="InterPro" id="IPR013083">
    <property type="entry name" value="Znf_RING/FYVE/PHD"/>
</dbReference>
<dbReference type="PANTHER" id="PTHR45931">
    <property type="entry name" value="SI:CH211-59O9.10"/>
    <property type="match status" value="1"/>
</dbReference>
<feature type="domain" description="RING-type" evidence="6">
    <location>
        <begin position="209"/>
        <end position="250"/>
    </location>
</feature>
<dbReference type="Gene3D" id="3.30.40.10">
    <property type="entry name" value="Zinc/RING finger domain, C3HC4 (zinc finger)"/>
    <property type="match status" value="1"/>
</dbReference>
<dbReference type="PANTHER" id="PTHR45931:SF3">
    <property type="entry name" value="RING ZINC FINGER-CONTAINING PROTEIN"/>
    <property type="match status" value="1"/>
</dbReference>
<dbReference type="GO" id="GO:0061630">
    <property type="term" value="F:ubiquitin protein ligase activity"/>
    <property type="evidence" value="ECO:0007669"/>
    <property type="project" value="TreeGrafter"/>
</dbReference>
<evidence type="ECO:0000256" key="1">
    <source>
        <dbReference type="ARBA" id="ARBA00022723"/>
    </source>
</evidence>
<dbReference type="InterPro" id="IPR001841">
    <property type="entry name" value="Znf_RING"/>
</dbReference>
<proteinExistence type="predicted"/>
<dbReference type="KEGG" id="aten:116297703"/>
<keyword evidence="1" id="KW-0479">Metal-binding</keyword>
<sequence length="255" mass="29935">MDNLEEYPSELDFSDWKNGKICRRRGNLPQRKVLHSRHYSRKNSNLATSDKVNYTKSESKESLICYWNKKLKGSEVHLLKRDLRKAAKKVTELELKKNNVEKRLIVKRTPRRGTVRPNALIPIQPRGPTRARRNIYDHNQFVLRNDNADKLGSEHFVLTLISLQDREITPEDFDLLLQLDSFVEVKTVPKAVIDRMKTEKVENEMENPCMICMEEYEMGETLKYLKCGHFFHSSCIRTWLTVNSDKCPLDGQEVR</sequence>
<keyword evidence="2 4" id="KW-0863">Zinc-finger</keyword>